<dbReference type="Proteomes" id="UP000325255">
    <property type="component" value="Unassembled WGS sequence"/>
</dbReference>
<accession>A0A5M6IRT5</accession>
<evidence type="ECO:0000313" key="2">
    <source>
        <dbReference type="EMBL" id="KAA5610996.1"/>
    </source>
</evidence>
<gene>
    <name evidence="2" type="ORF">F1189_16425</name>
</gene>
<evidence type="ECO:0000313" key="3">
    <source>
        <dbReference type="Proteomes" id="UP000325255"/>
    </source>
</evidence>
<reference evidence="2 3" key="1">
    <citation type="submission" date="2019-09" db="EMBL/GenBank/DDBJ databases">
        <title>Genome sequence of Rhodovastum atsumiense, a diverse member of the Acetobacteraceae family of non-sulfur purple photosynthetic bacteria.</title>
        <authorList>
            <person name="Meyer T."/>
            <person name="Kyndt J."/>
        </authorList>
    </citation>
    <scope>NUCLEOTIDE SEQUENCE [LARGE SCALE GENOMIC DNA]</scope>
    <source>
        <strain evidence="2 3">DSM 21279</strain>
    </source>
</reference>
<dbReference type="AlphaFoldDB" id="A0A5M6IRT5"/>
<dbReference type="RefSeq" id="WP_150041919.1">
    <property type="nucleotide sequence ID" value="NZ_OW485601.1"/>
</dbReference>
<feature type="region of interest" description="Disordered" evidence="1">
    <location>
        <begin position="1"/>
        <end position="65"/>
    </location>
</feature>
<protein>
    <submittedName>
        <fullName evidence="2">Uncharacterized protein</fullName>
    </submittedName>
</protein>
<organism evidence="2 3">
    <name type="scientific">Rhodovastum atsumiense</name>
    <dbReference type="NCBI Taxonomy" id="504468"/>
    <lineage>
        <taxon>Bacteria</taxon>
        <taxon>Pseudomonadati</taxon>
        <taxon>Pseudomonadota</taxon>
        <taxon>Alphaproteobacteria</taxon>
        <taxon>Acetobacterales</taxon>
        <taxon>Acetobacteraceae</taxon>
        <taxon>Rhodovastum</taxon>
    </lineage>
</organism>
<keyword evidence="3" id="KW-1185">Reference proteome</keyword>
<dbReference type="EMBL" id="VWPK01000025">
    <property type="protein sequence ID" value="KAA5610996.1"/>
    <property type="molecule type" value="Genomic_DNA"/>
</dbReference>
<proteinExistence type="predicted"/>
<evidence type="ECO:0000256" key="1">
    <source>
        <dbReference type="SAM" id="MobiDB-lite"/>
    </source>
</evidence>
<sequence length="65" mass="6540">MISPVSLPALSTAAPRTQAATGRRRPQAEAESETGAPAQNPLAVPGGEPAPGKKLPRGSLLNLSV</sequence>
<name>A0A5M6IRT5_9PROT</name>
<comment type="caution">
    <text evidence="2">The sequence shown here is derived from an EMBL/GenBank/DDBJ whole genome shotgun (WGS) entry which is preliminary data.</text>
</comment>